<evidence type="ECO:0000313" key="3">
    <source>
        <dbReference type="EMBL" id="MBC2890189.1"/>
    </source>
</evidence>
<dbReference type="Pfam" id="PF07314">
    <property type="entry name" value="Lit"/>
    <property type="match status" value="1"/>
</dbReference>
<keyword evidence="1" id="KW-0472">Membrane</keyword>
<comment type="caution">
    <text evidence="3">The sequence shown here is derived from an EMBL/GenBank/DDBJ whole genome shotgun (WGS) entry which is preliminary data.</text>
</comment>
<feature type="transmembrane region" description="Helical" evidence="1">
    <location>
        <begin position="211"/>
        <end position="238"/>
    </location>
</feature>
<protein>
    <submittedName>
        <fullName evidence="3">DUF1461 domain-containing protein</fullName>
    </submittedName>
</protein>
<dbReference type="RefSeq" id="WP_185905920.1">
    <property type="nucleotide sequence ID" value="NZ_JACMSE010000010.1"/>
</dbReference>
<feature type="transmembrane region" description="Helical" evidence="1">
    <location>
        <begin position="156"/>
        <end position="177"/>
    </location>
</feature>
<feature type="transmembrane region" description="Helical" evidence="1">
    <location>
        <begin position="119"/>
        <end position="144"/>
    </location>
</feature>
<dbReference type="InterPro" id="IPR010178">
    <property type="entry name" value="Lit"/>
</dbReference>
<keyword evidence="2" id="KW-0732">Signal</keyword>
<feature type="signal peptide" evidence="2">
    <location>
        <begin position="1"/>
        <end position="22"/>
    </location>
</feature>
<dbReference type="AlphaFoldDB" id="A0A842JLZ7"/>
<dbReference type="EMBL" id="JACMSE010000010">
    <property type="protein sequence ID" value="MBC2890189.1"/>
    <property type="molecule type" value="Genomic_DNA"/>
</dbReference>
<accession>A0A842JLZ7</accession>
<gene>
    <name evidence="3" type="ORF">H7313_12690</name>
</gene>
<dbReference type="PROSITE" id="PS51257">
    <property type="entry name" value="PROKAR_LIPOPROTEIN"/>
    <property type="match status" value="1"/>
</dbReference>
<evidence type="ECO:0000256" key="1">
    <source>
        <dbReference type="SAM" id="Phobius"/>
    </source>
</evidence>
<sequence>MKLMDRIAAAVAAAALAVTLVAAGLAACCLPQTTQVLAEAFSGTEDTATPFSHAQLVRAAVATRDYTVGSHDRAAVMGVVAAVNRDADTAFADADEAALETAPDVYTLDAEALSHLDDVYGVVSTSFVALGVIALVALAGCVFLGARCGRRALGGVLALAGAAVIVVFALLAAWVVVDFNGFFAAFHSLFFADGSWTFSYDSLLITMYPPAFWMGMGAVWLAVTGVLSILAIIVGGFLRRSGREHSVPKRS</sequence>
<evidence type="ECO:0000256" key="2">
    <source>
        <dbReference type="SAM" id="SignalP"/>
    </source>
</evidence>
<organism evidence="3 4">
    <name type="scientific">Gordonibacter massiliensis</name>
    <name type="common">ex Traore et al. 2017</name>
    <dbReference type="NCBI Taxonomy" id="1841863"/>
    <lineage>
        <taxon>Bacteria</taxon>
        <taxon>Bacillati</taxon>
        <taxon>Actinomycetota</taxon>
        <taxon>Coriobacteriia</taxon>
        <taxon>Eggerthellales</taxon>
        <taxon>Eggerthellaceae</taxon>
        <taxon>Gordonibacter</taxon>
    </lineage>
</organism>
<feature type="chain" id="PRO_5039255588" evidence="2">
    <location>
        <begin position="23"/>
        <end position="251"/>
    </location>
</feature>
<keyword evidence="4" id="KW-1185">Reference proteome</keyword>
<evidence type="ECO:0000313" key="4">
    <source>
        <dbReference type="Proteomes" id="UP000587396"/>
    </source>
</evidence>
<reference evidence="3 4" key="1">
    <citation type="submission" date="2020-08" db="EMBL/GenBank/DDBJ databases">
        <authorList>
            <person name="Liu C."/>
            <person name="Sun Q."/>
        </authorList>
    </citation>
    <scope>NUCLEOTIDE SEQUENCE [LARGE SCALE GENOMIC DNA]</scope>
    <source>
        <strain evidence="3 4">N22</strain>
    </source>
</reference>
<name>A0A842JLZ7_9ACTN</name>
<dbReference type="Proteomes" id="UP000587396">
    <property type="component" value="Unassembled WGS sequence"/>
</dbReference>
<keyword evidence="1" id="KW-1133">Transmembrane helix</keyword>
<proteinExistence type="predicted"/>
<keyword evidence="1" id="KW-0812">Transmembrane</keyword>